<dbReference type="HAMAP" id="MF_01471">
    <property type="entry name" value="Cas2"/>
    <property type="match status" value="1"/>
</dbReference>
<dbReference type="Gene3D" id="3.30.70.240">
    <property type="match status" value="1"/>
</dbReference>
<evidence type="ECO:0000256" key="3">
    <source>
        <dbReference type="ARBA" id="ARBA00022722"/>
    </source>
</evidence>
<dbReference type="Pfam" id="PF09827">
    <property type="entry name" value="CRISPR_Cas2"/>
    <property type="match status" value="1"/>
</dbReference>
<organism evidence="10 11">
    <name type="scientific">Acetobacterium wieringae</name>
    <dbReference type="NCBI Taxonomy" id="52694"/>
    <lineage>
        <taxon>Bacteria</taxon>
        <taxon>Bacillati</taxon>
        <taxon>Bacillota</taxon>
        <taxon>Clostridia</taxon>
        <taxon>Eubacteriales</taxon>
        <taxon>Eubacteriaceae</taxon>
        <taxon>Acetobacterium</taxon>
    </lineage>
</organism>
<evidence type="ECO:0000256" key="9">
    <source>
        <dbReference type="HAMAP-Rule" id="MF_01471"/>
    </source>
</evidence>
<dbReference type="InterPro" id="IPR021127">
    <property type="entry name" value="CRISPR_associated_Cas2"/>
</dbReference>
<evidence type="ECO:0000313" key="10">
    <source>
        <dbReference type="EMBL" id="UYO61628.1"/>
    </source>
</evidence>
<evidence type="ECO:0000256" key="4">
    <source>
        <dbReference type="ARBA" id="ARBA00022723"/>
    </source>
</evidence>
<dbReference type="GO" id="GO:0004519">
    <property type="term" value="F:endonuclease activity"/>
    <property type="evidence" value="ECO:0007669"/>
    <property type="project" value="UniProtKB-KW"/>
</dbReference>
<evidence type="ECO:0000256" key="2">
    <source>
        <dbReference type="ARBA" id="ARBA00009959"/>
    </source>
</evidence>
<dbReference type="EMBL" id="CP087994">
    <property type="protein sequence ID" value="UYO61628.1"/>
    <property type="molecule type" value="Genomic_DNA"/>
</dbReference>
<keyword evidence="8 9" id="KW-0051">Antiviral defense</keyword>
<evidence type="ECO:0000256" key="6">
    <source>
        <dbReference type="ARBA" id="ARBA00022801"/>
    </source>
</evidence>
<dbReference type="SUPFAM" id="SSF143430">
    <property type="entry name" value="TTP0101/SSO1404-like"/>
    <property type="match status" value="1"/>
</dbReference>
<keyword evidence="11" id="KW-1185">Reference proteome</keyword>
<evidence type="ECO:0000313" key="11">
    <source>
        <dbReference type="Proteomes" id="UP001163550"/>
    </source>
</evidence>
<dbReference type="EC" id="3.1.-.-" evidence="9"/>
<protein>
    <recommendedName>
        <fullName evidence="9">CRISPR-associated endoribonuclease Cas2</fullName>
        <ecNumber evidence="9">3.1.-.-</ecNumber>
    </recommendedName>
</protein>
<keyword evidence="4 9" id="KW-0479">Metal-binding</keyword>
<dbReference type="Proteomes" id="UP001163550">
    <property type="component" value="Chromosome"/>
</dbReference>
<dbReference type="InterPro" id="IPR019199">
    <property type="entry name" value="Virulence_VapD/CRISPR_Cas2"/>
</dbReference>
<comment type="function">
    <text evidence="9">CRISPR (clustered regularly interspaced short palindromic repeat), is an adaptive immune system that provides protection against mobile genetic elements (viruses, transposable elements and conjugative plasmids). CRISPR clusters contain sequences complementary to antecedent mobile elements and target invading nucleic acids. CRISPR clusters are transcribed and processed into CRISPR RNA (crRNA). Functions as a ssRNA-specific endoribonuclease. Involved in the integration of spacer DNA into the CRISPR cassette.</text>
</comment>
<evidence type="ECO:0000256" key="1">
    <source>
        <dbReference type="ARBA" id="ARBA00001946"/>
    </source>
</evidence>
<keyword evidence="3 9" id="KW-0540">Nuclease</keyword>
<accession>A0ABY6HAV3</accession>
<name>A0ABY6HAV3_9FIRM</name>
<proteinExistence type="inferred from homology"/>
<reference evidence="10" key="1">
    <citation type="submission" date="2021-11" db="EMBL/GenBank/DDBJ databases">
        <title>Isoprene-degrading acetogen.</title>
        <authorList>
            <person name="Yang Y."/>
            <person name="Jin H."/>
            <person name="Yan J."/>
        </authorList>
    </citation>
    <scope>NUCLEOTIDE SEQUENCE</scope>
    <source>
        <strain evidence="10">Berkeley</strain>
    </source>
</reference>
<dbReference type="PANTHER" id="PTHR34405:SF3">
    <property type="entry name" value="CRISPR-ASSOCIATED ENDORIBONUCLEASE CAS2 3"/>
    <property type="match status" value="1"/>
</dbReference>
<feature type="binding site" evidence="9">
    <location>
        <position position="14"/>
    </location>
    <ligand>
        <name>Mg(2+)</name>
        <dbReference type="ChEBI" id="CHEBI:18420"/>
        <note>catalytic</note>
    </ligand>
</feature>
<dbReference type="PANTHER" id="PTHR34405">
    <property type="entry name" value="CRISPR-ASSOCIATED ENDORIBONUCLEASE CAS2"/>
    <property type="match status" value="1"/>
</dbReference>
<dbReference type="NCBIfam" id="TIGR01573">
    <property type="entry name" value="cas2"/>
    <property type="match status" value="1"/>
</dbReference>
<comment type="similarity">
    <text evidence="2 9">Belongs to the CRISPR-associated endoribonuclease Cas2 protein family.</text>
</comment>
<sequence length="102" mass="12021">MSRIVNSVTLVCYDIASDKLRRKIDKCLKDYGIRLQYSVFLCRIGHPGVERLRLQLGQIRNQFPNESNPQDSLIIVEHIPQQQIEFFFEQRTKVSGHEYEII</sequence>
<evidence type="ECO:0000256" key="5">
    <source>
        <dbReference type="ARBA" id="ARBA00022759"/>
    </source>
</evidence>
<evidence type="ECO:0000256" key="7">
    <source>
        <dbReference type="ARBA" id="ARBA00022842"/>
    </source>
</evidence>
<comment type="cofactor">
    <cofactor evidence="1 9">
        <name>Mg(2+)</name>
        <dbReference type="ChEBI" id="CHEBI:18420"/>
    </cofactor>
</comment>
<keyword evidence="7 9" id="KW-0460">Magnesium</keyword>
<dbReference type="RefSeq" id="WP_263992508.1">
    <property type="nucleotide sequence ID" value="NZ_CP087994.1"/>
</dbReference>
<dbReference type="CDD" id="cd09725">
    <property type="entry name" value="Cas2_I_II_III"/>
    <property type="match status" value="1"/>
</dbReference>
<evidence type="ECO:0000256" key="8">
    <source>
        <dbReference type="ARBA" id="ARBA00023118"/>
    </source>
</evidence>
<keyword evidence="6 9" id="KW-0378">Hydrolase</keyword>
<gene>
    <name evidence="9 10" type="primary">cas2</name>
    <name evidence="10" type="ORF">LNN31_12635</name>
</gene>
<comment type="subunit">
    <text evidence="9">Homodimer, forms a heterotetramer with a Cas1 homodimer.</text>
</comment>
<keyword evidence="5 9" id="KW-0255">Endonuclease</keyword>